<proteinExistence type="predicted"/>
<name>A0ACC0ICF6_9ERIC</name>
<keyword evidence="2" id="KW-1185">Reference proteome</keyword>
<accession>A0ACC0ICF6</accession>
<organism evidence="1 2">
    <name type="scientific">Camellia lanceoleosa</name>
    <dbReference type="NCBI Taxonomy" id="1840588"/>
    <lineage>
        <taxon>Eukaryota</taxon>
        <taxon>Viridiplantae</taxon>
        <taxon>Streptophyta</taxon>
        <taxon>Embryophyta</taxon>
        <taxon>Tracheophyta</taxon>
        <taxon>Spermatophyta</taxon>
        <taxon>Magnoliopsida</taxon>
        <taxon>eudicotyledons</taxon>
        <taxon>Gunneridae</taxon>
        <taxon>Pentapetalae</taxon>
        <taxon>asterids</taxon>
        <taxon>Ericales</taxon>
        <taxon>Theaceae</taxon>
        <taxon>Camellia</taxon>
    </lineage>
</organism>
<gene>
    <name evidence="1" type="ORF">LOK49_LG03G02664</name>
</gene>
<evidence type="ECO:0000313" key="2">
    <source>
        <dbReference type="Proteomes" id="UP001060215"/>
    </source>
</evidence>
<comment type="caution">
    <text evidence="1">The sequence shown here is derived from an EMBL/GenBank/DDBJ whole genome shotgun (WGS) entry which is preliminary data.</text>
</comment>
<dbReference type="Proteomes" id="UP001060215">
    <property type="component" value="Chromosome 6"/>
</dbReference>
<reference evidence="1 2" key="1">
    <citation type="journal article" date="2022" name="Plant J.">
        <title>Chromosome-level genome of Camellia lanceoleosa provides a valuable resource for understanding genome evolution and self-incompatibility.</title>
        <authorList>
            <person name="Gong W."/>
            <person name="Xiao S."/>
            <person name="Wang L."/>
            <person name="Liao Z."/>
            <person name="Chang Y."/>
            <person name="Mo W."/>
            <person name="Hu G."/>
            <person name="Li W."/>
            <person name="Zhao G."/>
            <person name="Zhu H."/>
            <person name="Hu X."/>
            <person name="Ji K."/>
            <person name="Xiang X."/>
            <person name="Song Q."/>
            <person name="Yuan D."/>
            <person name="Jin S."/>
            <person name="Zhang L."/>
        </authorList>
    </citation>
    <scope>NUCLEOTIDE SEQUENCE [LARGE SCALE GENOMIC DNA]</scope>
    <source>
        <strain evidence="1">SQ_2022a</strain>
    </source>
</reference>
<protein>
    <submittedName>
        <fullName evidence="1">Protein PLASTID TRANSCRIPTIONALLY ACTIVE 14</fullName>
    </submittedName>
</protein>
<evidence type="ECO:0000313" key="1">
    <source>
        <dbReference type="EMBL" id="KAI8022530.1"/>
    </source>
</evidence>
<feature type="non-terminal residue" evidence="1">
    <location>
        <position position="1"/>
    </location>
</feature>
<sequence>PLQLGDRLGTPLPLFLSLTCASHTSNRIQKAKATNELVGPLGQEGYGAVQSQDRFQALVTIPSQLSDVRTPCKTVFPFLFKISHLFFENNTSCIFSDLILHLSLFVSLFFKTNLLQTYLSMINLSVYLVLYHSAVPLKIKRLAHEPERFIWAVSMAQSRCINLQTRIGALVQDSNMLIPYAGQLSSDGETFVDGAIIAAARTLPTWSDRDMPLIPSAERKAVKEL</sequence>
<dbReference type="EMBL" id="CM045763">
    <property type="protein sequence ID" value="KAI8022530.1"/>
    <property type="molecule type" value="Genomic_DNA"/>
</dbReference>